<keyword evidence="3" id="KW-0997">Cell inner membrane</keyword>
<gene>
    <name evidence="11" type="primary">fluC</name>
    <name evidence="11" type="synonym">crcB</name>
    <name evidence="12" type="ORF">SAMN06265218_105113</name>
</gene>
<name>A0A521C780_9BACT</name>
<dbReference type="HAMAP" id="MF_00454">
    <property type="entry name" value="FluC"/>
    <property type="match status" value="1"/>
</dbReference>
<dbReference type="PANTHER" id="PTHR28259">
    <property type="entry name" value="FLUORIDE EXPORT PROTEIN 1-RELATED"/>
    <property type="match status" value="1"/>
</dbReference>
<evidence type="ECO:0000256" key="3">
    <source>
        <dbReference type="ARBA" id="ARBA00022519"/>
    </source>
</evidence>
<comment type="subcellular location">
    <subcellularLocation>
        <location evidence="1 11">Cell membrane</location>
        <topology evidence="1 11">Multi-pass membrane protein</topology>
    </subcellularLocation>
</comment>
<evidence type="ECO:0000256" key="6">
    <source>
        <dbReference type="ARBA" id="ARBA00023065"/>
    </source>
</evidence>
<dbReference type="EMBL" id="FXTH01000005">
    <property type="protein sequence ID" value="SMO55337.1"/>
    <property type="molecule type" value="Genomic_DNA"/>
</dbReference>
<evidence type="ECO:0000313" key="12">
    <source>
        <dbReference type="EMBL" id="SMO55337.1"/>
    </source>
</evidence>
<sequence>MLQSILVVGIGGFAGSVLRYLISHTMKSSWPTIYPLGTFIVNLVGSLLIGVIIAATLTENLSQQSRLLLATGFCGGFTTFSSFSFEFFSLLQNGHAGYAFLYAIGSLLLGLLFVWLGFGLGKLF</sequence>
<evidence type="ECO:0000256" key="1">
    <source>
        <dbReference type="ARBA" id="ARBA00004651"/>
    </source>
</evidence>
<keyword evidence="5 11" id="KW-1133">Transmembrane helix</keyword>
<protein>
    <recommendedName>
        <fullName evidence="11">Fluoride-specific ion channel FluC</fullName>
    </recommendedName>
</protein>
<proteinExistence type="inferred from homology"/>
<feature type="transmembrane region" description="Helical" evidence="11">
    <location>
        <begin position="97"/>
        <end position="118"/>
    </location>
</feature>
<keyword evidence="2 11" id="KW-1003">Cell membrane</keyword>
<comment type="similarity">
    <text evidence="9 11">Belongs to the fluoride channel Fluc/FEX (TC 1.A.43) family.</text>
</comment>
<evidence type="ECO:0000256" key="9">
    <source>
        <dbReference type="ARBA" id="ARBA00035120"/>
    </source>
</evidence>
<accession>A0A521C780</accession>
<dbReference type="InterPro" id="IPR003691">
    <property type="entry name" value="FluC"/>
</dbReference>
<reference evidence="12 13" key="1">
    <citation type="submission" date="2017-05" db="EMBL/GenBank/DDBJ databases">
        <authorList>
            <person name="Varghese N."/>
            <person name="Submissions S."/>
        </authorList>
    </citation>
    <scope>NUCLEOTIDE SEQUENCE [LARGE SCALE GENOMIC DNA]</scope>
    <source>
        <strain evidence="12 13">DSM 21194</strain>
    </source>
</reference>
<keyword evidence="11" id="KW-0813">Transport</keyword>
<evidence type="ECO:0000256" key="11">
    <source>
        <dbReference type="HAMAP-Rule" id="MF_00454"/>
    </source>
</evidence>
<dbReference type="GO" id="GO:0062054">
    <property type="term" value="F:fluoride channel activity"/>
    <property type="evidence" value="ECO:0007669"/>
    <property type="project" value="UniProtKB-UniRule"/>
</dbReference>
<comment type="catalytic activity">
    <reaction evidence="10">
        <text>fluoride(in) = fluoride(out)</text>
        <dbReference type="Rhea" id="RHEA:76159"/>
        <dbReference type="ChEBI" id="CHEBI:17051"/>
    </reaction>
    <physiologicalReaction direction="left-to-right" evidence="10">
        <dbReference type="Rhea" id="RHEA:76160"/>
    </physiologicalReaction>
</comment>
<dbReference type="AlphaFoldDB" id="A0A521C780"/>
<evidence type="ECO:0000256" key="8">
    <source>
        <dbReference type="ARBA" id="ARBA00023303"/>
    </source>
</evidence>
<dbReference type="GO" id="GO:0046872">
    <property type="term" value="F:metal ion binding"/>
    <property type="evidence" value="ECO:0007669"/>
    <property type="project" value="UniProtKB-KW"/>
</dbReference>
<evidence type="ECO:0000256" key="4">
    <source>
        <dbReference type="ARBA" id="ARBA00022692"/>
    </source>
</evidence>
<dbReference type="Proteomes" id="UP000317593">
    <property type="component" value="Unassembled WGS sequence"/>
</dbReference>
<organism evidence="12 13">
    <name type="scientific">Fodinibius sediminis</name>
    <dbReference type="NCBI Taxonomy" id="1214077"/>
    <lineage>
        <taxon>Bacteria</taxon>
        <taxon>Pseudomonadati</taxon>
        <taxon>Balneolota</taxon>
        <taxon>Balneolia</taxon>
        <taxon>Balneolales</taxon>
        <taxon>Balneolaceae</taxon>
        <taxon>Fodinibius</taxon>
    </lineage>
</organism>
<comment type="function">
    <text evidence="11">Fluoride-specific ion channel. Important for reducing fluoride concentration in the cell, thus reducing its toxicity.</text>
</comment>
<dbReference type="PANTHER" id="PTHR28259:SF1">
    <property type="entry name" value="FLUORIDE EXPORT PROTEIN 1-RELATED"/>
    <property type="match status" value="1"/>
</dbReference>
<feature type="transmembrane region" description="Helical" evidence="11">
    <location>
        <begin position="5"/>
        <end position="22"/>
    </location>
</feature>
<evidence type="ECO:0000256" key="10">
    <source>
        <dbReference type="ARBA" id="ARBA00035585"/>
    </source>
</evidence>
<dbReference type="GO" id="GO:0005886">
    <property type="term" value="C:plasma membrane"/>
    <property type="evidence" value="ECO:0007669"/>
    <property type="project" value="UniProtKB-SubCell"/>
</dbReference>
<evidence type="ECO:0000256" key="2">
    <source>
        <dbReference type="ARBA" id="ARBA00022475"/>
    </source>
</evidence>
<dbReference type="Pfam" id="PF02537">
    <property type="entry name" value="CRCB"/>
    <property type="match status" value="1"/>
</dbReference>
<keyword evidence="11" id="KW-0479">Metal-binding</keyword>
<keyword evidence="8 11" id="KW-0407">Ion channel</keyword>
<dbReference type="GO" id="GO:0140114">
    <property type="term" value="P:cellular detoxification of fluoride"/>
    <property type="evidence" value="ECO:0007669"/>
    <property type="project" value="UniProtKB-UniRule"/>
</dbReference>
<keyword evidence="13" id="KW-1185">Reference proteome</keyword>
<dbReference type="NCBIfam" id="TIGR00494">
    <property type="entry name" value="crcB"/>
    <property type="match status" value="1"/>
</dbReference>
<feature type="transmembrane region" description="Helical" evidence="11">
    <location>
        <begin position="67"/>
        <end position="85"/>
    </location>
</feature>
<dbReference type="RefSeq" id="WP_185958293.1">
    <property type="nucleotide sequence ID" value="NZ_FXTH01000005.1"/>
</dbReference>
<feature type="binding site" evidence="11">
    <location>
        <position position="75"/>
    </location>
    <ligand>
        <name>Na(+)</name>
        <dbReference type="ChEBI" id="CHEBI:29101"/>
        <note>structural</note>
    </ligand>
</feature>
<keyword evidence="7 11" id="KW-0472">Membrane</keyword>
<evidence type="ECO:0000256" key="7">
    <source>
        <dbReference type="ARBA" id="ARBA00023136"/>
    </source>
</evidence>
<feature type="binding site" evidence="11">
    <location>
        <position position="78"/>
    </location>
    <ligand>
        <name>Na(+)</name>
        <dbReference type="ChEBI" id="CHEBI:29101"/>
        <note>structural</note>
    </ligand>
</feature>
<keyword evidence="6 11" id="KW-0406">Ion transport</keyword>
<evidence type="ECO:0000313" key="13">
    <source>
        <dbReference type="Proteomes" id="UP000317593"/>
    </source>
</evidence>
<feature type="transmembrane region" description="Helical" evidence="11">
    <location>
        <begin position="34"/>
        <end position="55"/>
    </location>
</feature>
<keyword evidence="11" id="KW-0915">Sodium</keyword>
<comment type="activity regulation">
    <text evidence="11">Na(+) is not transported, but it plays an essential structural role and its presence is essential for fluoride channel function.</text>
</comment>
<evidence type="ECO:0000256" key="5">
    <source>
        <dbReference type="ARBA" id="ARBA00022989"/>
    </source>
</evidence>
<keyword evidence="4 11" id="KW-0812">Transmembrane</keyword>